<dbReference type="GO" id="GO:0005737">
    <property type="term" value="C:cytoplasm"/>
    <property type="evidence" value="ECO:0007669"/>
    <property type="project" value="TreeGrafter"/>
</dbReference>
<organism evidence="7 8">
    <name type="scientific">Longimonas halophila</name>
    <dbReference type="NCBI Taxonomy" id="1469170"/>
    <lineage>
        <taxon>Bacteria</taxon>
        <taxon>Pseudomonadati</taxon>
        <taxon>Rhodothermota</taxon>
        <taxon>Rhodothermia</taxon>
        <taxon>Rhodothermales</taxon>
        <taxon>Salisaetaceae</taxon>
        <taxon>Longimonas</taxon>
    </lineage>
</organism>
<dbReference type="EMBL" id="PDEP01000001">
    <property type="protein sequence ID" value="PEN09356.1"/>
    <property type="molecule type" value="Genomic_DNA"/>
</dbReference>
<dbReference type="PANTHER" id="PTHR11904:SF9">
    <property type="entry name" value="PURINE NUCLEOSIDE PHOSPHORYLASE-RELATED"/>
    <property type="match status" value="1"/>
</dbReference>
<comment type="function">
    <text evidence="5">The purine nucleoside phosphorylases catalyze the phosphorolytic breakdown of the N-glycosidic bond in the beta-(deoxy)ribonucleoside molecules, with the formation of the corresponding free purine bases and pentose-1-phosphate.</text>
</comment>
<dbReference type="PIRSF" id="PIRSF000477">
    <property type="entry name" value="PurNPase"/>
    <property type="match status" value="1"/>
</dbReference>
<dbReference type="GO" id="GO:0004731">
    <property type="term" value="F:purine-nucleoside phosphorylase activity"/>
    <property type="evidence" value="ECO:0007669"/>
    <property type="project" value="UniProtKB-EC"/>
</dbReference>
<dbReference type="NCBIfam" id="NF006054">
    <property type="entry name" value="PRK08202.1"/>
    <property type="match status" value="1"/>
</dbReference>
<dbReference type="InterPro" id="IPR011268">
    <property type="entry name" value="Purine_phosphorylase"/>
</dbReference>
<dbReference type="GO" id="GO:0009116">
    <property type="term" value="P:nucleoside metabolic process"/>
    <property type="evidence" value="ECO:0007669"/>
    <property type="project" value="InterPro"/>
</dbReference>
<feature type="domain" description="Nucleoside phosphorylase" evidence="6">
    <location>
        <begin position="29"/>
        <end position="285"/>
    </location>
</feature>
<keyword evidence="8" id="KW-1185">Reference proteome</keyword>
<dbReference type="Gene3D" id="3.40.50.1580">
    <property type="entry name" value="Nucleoside phosphorylase domain"/>
    <property type="match status" value="1"/>
</dbReference>
<dbReference type="Proteomes" id="UP000221024">
    <property type="component" value="Unassembled WGS sequence"/>
</dbReference>
<comment type="pathway">
    <text evidence="1 5">Purine metabolism; purine nucleoside salvage.</text>
</comment>
<evidence type="ECO:0000313" key="7">
    <source>
        <dbReference type="EMBL" id="PEN09356.1"/>
    </source>
</evidence>
<comment type="similarity">
    <text evidence="2 5">Belongs to the PNP/MTAP phosphorylase family.</text>
</comment>
<dbReference type="AlphaFoldDB" id="A0A2H3NT04"/>
<name>A0A2H3NT04_9BACT</name>
<dbReference type="CDD" id="cd09009">
    <property type="entry name" value="PNP-EcPNPII_like"/>
    <property type="match status" value="1"/>
</dbReference>
<keyword evidence="4 5" id="KW-0808">Transferase</keyword>
<comment type="caution">
    <text evidence="7">The sequence shown here is derived from an EMBL/GenBank/DDBJ whole genome shotgun (WGS) entry which is preliminary data.</text>
</comment>
<evidence type="ECO:0000256" key="1">
    <source>
        <dbReference type="ARBA" id="ARBA00005058"/>
    </source>
</evidence>
<evidence type="ECO:0000256" key="2">
    <source>
        <dbReference type="ARBA" id="ARBA00006751"/>
    </source>
</evidence>
<protein>
    <recommendedName>
        <fullName evidence="5">Purine nucleoside phosphorylase</fullName>
        <ecNumber evidence="5">2.4.2.1</ecNumber>
    </recommendedName>
    <alternativeName>
        <fullName evidence="5">Inosine-guanosine phosphorylase</fullName>
    </alternativeName>
</protein>
<dbReference type="OrthoDB" id="1523230at2"/>
<sequence>MSALAAEPAPALADAVDAVRQRTDHTPELVLILGSGLGDLADEADAPTVVPADSIPNYPQSTVDGHHGQLVFGTLEGTSVVFVQGRVHAYEGYPTPRLTFPLELCHALGATRLLVTNSAGGINRTFQPGQLMFITDHLNMAFADPGQGQMASPRDTAARRDVHASTASPLHTGYYDLEWTGQAQQVGAEQGVLTVRGTYAWTRGPSYETRAEVRMLSTLGADAVGMSTVPEVLQAHALGMDVLGISTITNFAAGLGHEVLEHEDVLKVGQQVRGDLRTLVRAIVEKT</sequence>
<dbReference type="InterPro" id="IPR035994">
    <property type="entry name" value="Nucleoside_phosphorylase_sf"/>
</dbReference>
<proteinExistence type="inferred from homology"/>
<evidence type="ECO:0000256" key="5">
    <source>
        <dbReference type="PIRNR" id="PIRNR000477"/>
    </source>
</evidence>
<evidence type="ECO:0000313" key="8">
    <source>
        <dbReference type="Proteomes" id="UP000221024"/>
    </source>
</evidence>
<dbReference type="EC" id="2.4.2.1" evidence="5"/>
<dbReference type="RefSeq" id="WP_098060755.1">
    <property type="nucleotide sequence ID" value="NZ_PDEP01000001.1"/>
</dbReference>
<evidence type="ECO:0000256" key="3">
    <source>
        <dbReference type="ARBA" id="ARBA00022676"/>
    </source>
</evidence>
<dbReference type="Pfam" id="PF01048">
    <property type="entry name" value="PNP_UDP_1"/>
    <property type="match status" value="1"/>
</dbReference>
<dbReference type="UniPathway" id="UPA00606"/>
<dbReference type="InterPro" id="IPR000845">
    <property type="entry name" value="Nucleoside_phosphorylase_d"/>
</dbReference>
<gene>
    <name evidence="7" type="ORF">CRI93_01105</name>
</gene>
<evidence type="ECO:0000259" key="6">
    <source>
        <dbReference type="Pfam" id="PF01048"/>
    </source>
</evidence>
<dbReference type="NCBIfam" id="TIGR01697">
    <property type="entry name" value="PNPH-PUNA-XAPA"/>
    <property type="match status" value="1"/>
</dbReference>
<reference evidence="7 8" key="1">
    <citation type="submission" date="2017-10" db="EMBL/GenBank/DDBJ databases">
        <title>Draft genome of Longimonas halophila.</title>
        <authorList>
            <person name="Goh K.M."/>
            <person name="Shamsir M.S."/>
            <person name="Lim S.W."/>
        </authorList>
    </citation>
    <scope>NUCLEOTIDE SEQUENCE [LARGE SCALE GENOMIC DNA]</scope>
    <source>
        <strain evidence="7 8">KCTC 42399</strain>
    </source>
</reference>
<dbReference type="PANTHER" id="PTHR11904">
    <property type="entry name" value="METHYLTHIOADENOSINE/PURINE NUCLEOSIDE PHOSPHORYLASE"/>
    <property type="match status" value="1"/>
</dbReference>
<dbReference type="SUPFAM" id="SSF53167">
    <property type="entry name" value="Purine and uridine phosphorylases"/>
    <property type="match status" value="1"/>
</dbReference>
<keyword evidence="3 5" id="KW-0328">Glycosyltransferase</keyword>
<evidence type="ECO:0000256" key="4">
    <source>
        <dbReference type="ARBA" id="ARBA00022679"/>
    </source>
</evidence>
<accession>A0A2H3NT04</accession>